<comment type="caution">
    <text evidence="1">The sequence shown here is derived from an EMBL/GenBank/DDBJ whole genome shotgun (WGS) entry which is preliminary data.</text>
</comment>
<organism evidence="1 2">
    <name type="scientific">Chryseobacterium gambrini</name>
    <dbReference type="NCBI Taxonomy" id="373672"/>
    <lineage>
        <taxon>Bacteria</taxon>
        <taxon>Pseudomonadati</taxon>
        <taxon>Bacteroidota</taxon>
        <taxon>Flavobacteriia</taxon>
        <taxon>Flavobacteriales</taxon>
        <taxon>Weeksellaceae</taxon>
        <taxon>Chryseobacterium group</taxon>
        <taxon>Chryseobacterium</taxon>
    </lineage>
</organism>
<sequence>MKIIGKNFNDSADSTVTVFTGVLDTARKVNKIIDCVKIHFDTNNIEMCLDGFDLVKKINDVVSLFAIATLDLAVSSKMLYNASNNWEKIYVIKNVYLTIFESFKTFNKYREFLNILSEKALIHLKESFVNINNSIKIFKKEYRYETDMKTIRNNISGHISDNVDLYYNTIIKFDGDKTGEMIIEFFKITDDLNNFLTDILKQTYIREQNQEVLNLAKKVIPNFNEMLFK</sequence>
<reference evidence="1" key="1">
    <citation type="submission" date="2023-06" db="EMBL/GenBank/DDBJ databases">
        <title>Two Chryseobacterium gambrini strains from China.</title>
        <authorList>
            <person name="Zeng J."/>
            <person name="Wu Y."/>
        </authorList>
    </citation>
    <scope>NUCLEOTIDE SEQUENCE</scope>
    <source>
        <strain evidence="1">SQ219</strain>
    </source>
</reference>
<accession>A0AAJ1R895</accession>
<evidence type="ECO:0008006" key="3">
    <source>
        <dbReference type="Google" id="ProtNLM"/>
    </source>
</evidence>
<dbReference type="Proteomes" id="UP001225933">
    <property type="component" value="Unassembled WGS sequence"/>
</dbReference>
<proteinExistence type="predicted"/>
<dbReference type="EMBL" id="JAUHGV010000038">
    <property type="protein sequence ID" value="MDN4014845.1"/>
    <property type="molecule type" value="Genomic_DNA"/>
</dbReference>
<dbReference type="AlphaFoldDB" id="A0AAJ1R895"/>
<protein>
    <recommendedName>
        <fullName evidence="3">HEPN AbiU2-like domain-containing protein</fullName>
    </recommendedName>
</protein>
<dbReference type="RefSeq" id="WP_214588635.1">
    <property type="nucleotide sequence ID" value="NZ_JAUHGV010000038.1"/>
</dbReference>
<evidence type="ECO:0000313" key="2">
    <source>
        <dbReference type="Proteomes" id="UP001225933"/>
    </source>
</evidence>
<gene>
    <name evidence="1" type="ORF">QX233_20435</name>
</gene>
<name>A0AAJ1R895_9FLAO</name>
<evidence type="ECO:0000313" key="1">
    <source>
        <dbReference type="EMBL" id="MDN4014845.1"/>
    </source>
</evidence>